<dbReference type="HOGENOM" id="CLU_115291_0_0_12"/>
<name>I0FEF1_BORCA</name>
<dbReference type="AlphaFoldDB" id="I0FEF1"/>
<proteinExistence type="predicted"/>
<geneLocation type="plasmid" evidence="2">
    <name>unnamed10</name>
</geneLocation>
<gene>
    <name evidence="1" type="ordered locus">Q7M_1510</name>
</gene>
<keyword evidence="1" id="KW-0614">Plasmid</keyword>
<dbReference type="InterPro" id="IPR007910">
    <property type="entry name" value="DUF735"/>
</dbReference>
<accession>I0FEF1</accession>
<reference evidence="2" key="2">
    <citation type="submission" date="2012-03" db="EMBL/GenBank/DDBJ databases">
        <title>Complete genome sequence of Borrelia crocidurae.</title>
        <authorList>
            <person name="Elbir H."/>
            <person name="Gimenez G."/>
            <person name="Robert C."/>
            <person name="Raoult D."/>
            <person name="Drancourt M."/>
        </authorList>
    </citation>
    <scope>NUCLEOTIDE SEQUENCE [LARGE SCALE GENOMIC DNA]</scope>
    <source>
        <strain evidence="2">Achema</strain>
        <plasmid evidence="2">unnamed10</plasmid>
    </source>
</reference>
<organism evidence="1 2">
    <name type="scientific">Borrelia crocidurae (strain Achema)</name>
    <dbReference type="NCBI Taxonomy" id="1155096"/>
    <lineage>
        <taxon>Bacteria</taxon>
        <taxon>Pseudomonadati</taxon>
        <taxon>Spirochaetota</taxon>
        <taxon>Spirochaetia</taxon>
        <taxon>Spirochaetales</taxon>
        <taxon>Borreliaceae</taxon>
        <taxon>Borrelia</taxon>
    </lineage>
</organism>
<dbReference type="EMBL" id="CP003436">
    <property type="protein sequence ID" value="AFI31857.1"/>
    <property type="molecule type" value="Genomic_DNA"/>
</dbReference>
<sequence>MLKIPSFLQGTQVEKIIETEINFIDKIINEIKTLTRNFTDINAKKHLNSRFIAFWLSEILKIIYSKNQTLDTLAQNIDSVLFALRYIGTHESFKKLFKAFLNVDIEPKTSAPGVIDIKLKSNIKTNIISFIVFSAPDGHKYKKTILRVKNKDGTVKNKAWIMTMLPKEYEHSIYAFIKKLIPIGRTLKIQNHEGIYIKEFNG</sequence>
<dbReference type="Pfam" id="PF05246">
    <property type="entry name" value="DUF735"/>
    <property type="match status" value="1"/>
</dbReference>
<dbReference type="Proteomes" id="UP000005212">
    <property type="component" value="Plasmid unnamed10"/>
</dbReference>
<dbReference type="RefSeq" id="WP_014683228.1">
    <property type="nucleotide sequence ID" value="NC_017779.1"/>
</dbReference>
<evidence type="ECO:0000313" key="2">
    <source>
        <dbReference type="Proteomes" id="UP000005212"/>
    </source>
</evidence>
<protein>
    <submittedName>
        <fullName evidence="1">Uncharacterized protein</fullName>
    </submittedName>
</protein>
<dbReference type="KEGG" id="bcw:Q7M_1510"/>
<dbReference type="PATRIC" id="fig|1155096.3.peg.1098"/>
<reference evidence="1 2" key="1">
    <citation type="journal article" date="2012" name="J. Bacteriol.">
        <title>Complete Genome Sequence of Borrelia crocidurae.</title>
        <authorList>
            <person name="Elbir H."/>
            <person name="Gimenez G."/>
            <person name="Robert C."/>
            <person name="Bergstrom S."/>
            <person name="Cutler S."/>
            <person name="Raoult D."/>
            <person name="Drancourt M."/>
        </authorList>
    </citation>
    <scope>NUCLEOTIDE SEQUENCE [LARGE SCALE GENOMIC DNA]</scope>
    <source>
        <strain evidence="1 2">Achema</strain>
        <plasmid evidence="2">unnamed10</plasmid>
    </source>
</reference>
<evidence type="ECO:0000313" key="1">
    <source>
        <dbReference type="EMBL" id="AFI31857.1"/>
    </source>
</evidence>